<accession>A9EDW5</accession>
<dbReference type="eggNOG" id="ENOG50349ZM">
    <property type="taxonomic scope" value="Bacteria"/>
</dbReference>
<evidence type="ECO:0000313" key="3">
    <source>
        <dbReference type="Proteomes" id="UP000002945"/>
    </source>
</evidence>
<reference evidence="2 3" key="1">
    <citation type="journal article" date="2011" name="J. Bacteriol.">
        <title>Genome sequence of the algicidal bacterium Kordia algicida OT-1.</title>
        <authorList>
            <person name="Lee H.S."/>
            <person name="Kang S.G."/>
            <person name="Kwon K.K."/>
            <person name="Lee J.H."/>
            <person name="Kim S.J."/>
        </authorList>
    </citation>
    <scope>NUCLEOTIDE SEQUENCE [LARGE SCALE GENOMIC DNA]</scope>
    <source>
        <strain evidence="2 3">OT-1</strain>
    </source>
</reference>
<dbReference type="HOGENOM" id="CLU_1445922_0_0_10"/>
<organism evidence="2 3">
    <name type="scientific">Kordia algicida OT-1</name>
    <dbReference type="NCBI Taxonomy" id="391587"/>
    <lineage>
        <taxon>Bacteria</taxon>
        <taxon>Pseudomonadati</taxon>
        <taxon>Bacteroidota</taxon>
        <taxon>Flavobacteriia</taxon>
        <taxon>Flavobacteriales</taxon>
        <taxon>Flavobacteriaceae</taxon>
        <taxon>Kordia</taxon>
    </lineage>
</organism>
<dbReference type="AlphaFoldDB" id="A9EDW5"/>
<dbReference type="STRING" id="391587.KAOT1_02286"/>
<keyword evidence="3" id="KW-1185">Reference proteome</keyword>
<feature type="transmembrane region" description="Helical" evidence="1">
    <location>
        <begin position="106"/>
        <end position="127"/>
    </location>
</feature>
<feature type="transmembrane region" description="Helical" evidence="1">
    <location>
        <begin position="71"/>
        <end position="94"/>
    </location>
</feature>
<keyword evidence="1" id="KW-0472">Membrane</keyword>
<keyword evidence="1" id="KW-0812">Transmembrane</keyword>
<dbReference type="Proteomes" id="UP000002945">
    <property type="component" value="Unassembled WGS sequence"/>
</dbReference>
<feature type="transmembrane region" description="Helical" evidence="1">
    <location>
        <begin position="133"/>
        <end position="152"/>
    </location>
</feature>
<keyword evidence="1" id="KW-1133">Transmembrane helix</keyword>
<sequence length="187" mass="21668">MKQNISESTKTKSRHQLQKEIKKTTKVFTYEFLGNMLIILSGVLPFIHVIIPDEPLEDKFFGYTSVHRFLYSAGTHGSLLFTALGVFIIIYVLGKKNDPKITFRHLKLSLLSPLMSSIFFISWVFIPNVDYNLLAYTFFGILVILVSMLVLNKVKGYLKYLRQIHDYKEMLLNEGLEFVNHKIDSKL</sequence>
<evidence type="ECO:0000256" key="1">
    <source>
        <dbReference type="SAM" id="Phobius"/>
    </source>
</evidence>
<dbReference type="EMBL" id="ABIB01000025">
    <property type="protein sequence ID" value="EDP94186.1"/>
    <property type="molecule type" value="Genomic_DNA"/>
</dbReference>
<evidence type="ECO:0000313" key="2">
    <source>
        <dbReference type="EMBL" id="EDP94186.1"/>
    </source>
</evidence>
<name>A9EDW5_9FLAO</name>
<proteinExistence type="predicted"/>
<protein>
    <submittedName>
        <fullName evidence="2">Uncharacterized protein</fullName>
    </submittedName>
</protein>
<feature type="transmembrane region" description="Helical" evidence="1">
    <location>
        <begin position="32"/>
        <end position="51"/>
    </location>
</feature>
<comment type="caution">
    <text evidence="2">The sequence shown here is derived from an EMBL/GenBank/DDBJ whole genome shotgun (WGS) entry which is preliminary data.</text>
</comment>
<gene>
    <name evidence="2" type="ORF">KAOT1_02286</name>
</gene>